<gene>
    <name evidence="2" type="ORF">BGI27_13215</name>
    <name evidence="3" type="ORF">CGU29_12480</name>
</gene>
<evidence type="ECO:0000313" key="3">
    <source>
        <dbReference type="EMBL" id="PAS92206.1"/>
    </source>
</evidence>
<dbReference type="EMBL" id="MDUX01000048">
    <property type="protein sequence ID" value="KAF7598464.1"/>
    <property type="molecule type" value="Genomic_DNA"/>
</dbReference>
<evidence type="ECO:0000313" key="2">
    <source>
        <dbReference type="EMBL" id="KAF7598464.1"/>
    </source>
</evidence>
<dbReference type="RefSeq" id="WP_095525339.1">
    <property type="nucleotide sequence ID" value="NZ_MDUX01000048.1"/>
</dbReference>
<dbReference type="SUPFAM" id="SSF55298">
    <property type="entry name" value="YjgF-like"/>
    <property type="match status" value="1"/>
</dbReference>
<dbReference type="EMBL" id="NMRN01000044">
    <property type="protein sequence ID" value="PAS92206.1"/>
    <property type="molecule type" value="Genomic_DNA"/>
</dbReference>
<reference evidence="3 4" key="2">
    <citation type="submission" date="2017-07" db="EMBL/GenBank/DDBJ databases">
        <title>Candidatus Dactylopiibacterium carminicum, a nitrogen-fixing symbiont of the cochineal insect Dactylopius coccus and Dactylopius opuntiae (Hemiptera: Coccoidea: Dactylopiidae).</title>
        <authorList>
            <person name="Vera A."/>
        </authorList>
    </citation>
    <scope>NUCLEOTIDE SEQUENCE [LARGE SCALE GENOMIC DNA]</scope>
    <source>
        <strain evidence="3 4">NFDCM</strain>
    </source>
</reference>
<organism evidence="3 4">
    <name type="scientific">Candidatus Dactylopiibacterium carminicum</name>
    <dbReference type="NCBI Taxonomy" id="857335"/>
    <lineage>
        <taxon>Bacteria</taxon>
        <taxon>Pseudomonadati</taxon>
        <taxon>Pseudomonadota</taxon>
        <taxon>Betaproteobacteria</taxon>
        <taxon>Rhodocyclales</taxon>
        <taxon>Rhodocyclaceae</taxon>
        <taxon>Candidatus Dactylopiibacterium</taxon>
    </lineage>
</organism>
<dbReference type="Pfam" id="PF21168">
    <property type="entry name" value="FkbO_Hyg5-like_N"/>
    <property type="match status" value="1"/>
</dbReference>
<proteinExistence type="predicted"/>
<comment type="caution">
    <text evidence="3">The sequence shown here is derived from an EMBL/GenBank/DDBJ whole genome shotgun (WGS) entry which is preliminary data.</text>
</comment>
<accession>A0A272EQ80</accession>
<dbReference type="AlphaFoldDB" id="A0A272EQ80"/>
<evidence type="ECO:0000259" key="1">
    <source>
        <dbReference type="Pfam" id="PF21168"/>
    </source>
</evidence>
<dbReference type="OrthoDB" id="1114505at2"/>
<protein>
    <recommendedName>
        <fullName evidence="1">Chorismatase FkbO/Hyg5-like N-terminal domain-containing protein</fullName>
    </recommendedName>
</protein>
<name>A0A272EQ80_9RHOO</name>
<evidence type="ECO:0000313" key="4">
    <source>
        <dbReference type="Proteomes" id="UP000216107"/>
    </source>
</evidence>
<sequence length="333" mass="35477">MGSGLLSLRIGQDALTATGRLGLALYGADVAAADGQTAAVRMPLLPDGGGIATAWLGEGPVVSGRHGQLHYCHNADYLFGCVSLREQDFTPSADTSALQQASELIYILLFEVLTKTGFPCLLRCWNYLPSINHDDGGLERYRQFNIGRQDAFIAAGQAWLDGAPSACALGTAEGELLLYFLAGHVAPVPIENPRQTSAYRYPQQYGPRSPTFSRASVLRAPAQTVLFISGTAAIVGHASMHPGDVLAQTRETLANIEALLESSAEALGKRLRLPDLCLKVFMRHPGDLPVVMDVLAAHGADPARSFYLQADVCRAELLVEIEAFGFGPGAGND</sequence>
<dbReference type="Proteomes" id="UP000216107">
    <property type="component" value="Unassembled WGS sequence"/>
</dbReference>
<reference evidence="2 5" key="1">
    <citation type="submission" date="2016-08" db="EMBL/GenBank/DDBJ databases">
        <title>Candidatus Dactylopiibacterium carminicum genome sequence.</title>
        <authorList>
            <person name="Ramirez-Puebla S.T."/>
            <person name="Ormeno-Orrillo E."/>
            <person name="Vera-Ponce De Leon A."/>
            <person name="Luis L."/>
            <person name="Sanchez-Flores A."/>
            <person name="Monica R."/>
            <person name="Martinez-Romero E."/>
        </authorList>
    </citation>
    <scope>NUCLEOTIDE SEQUENCE [LARGE SCALE GENOMIC DNA]</scope>
    <source>
        <strain evidence="2">END1</strain>
    </source>
</reference>
<dbReference type="Proteomes" id="UP000623509">
    <property type="component" value="Unassembled WGS sequence"/>
</dbReference>
<evidence type="ECO:0000313" key="5">
    <source>
        <dbReference type="Proteomes" id="UP000623509"/>
    </source>
</evidence>
<dbReference type="InterPro" id="IPR049368">
    <property type="entry name" value="FkbO_Hyg5-like_N"/>
</dbReference>
<dbReference type="InterPro" id="IPR035959">
    <property type="entry name" value="RutC-like_sf"/>
</dbReference>
<feature type="domain" description="Chorismatase FkbO/Hyg5-like N-terminal" evidence="1">
    <location>
        <begin position="54"/>
        <end position="182"/>
    </location>
</feature>
<dbReference type="Gene3D" id="3.30.1330.40">
    <property type="entry name" value="RutC-like"/>
    <property type="match status" value="1"/>
</dbReference>
<keyword evidence="5" id="KW-1185">Reference proteome</keyword>
<dbReference type="CDD" id="cd06153">
    <property type="entry name" value="YjgF_YER057c_UK114_like_5"/>
    <property type="match status" value="1"/>
</dbReference>